<feature type="signal peptide" evidence="4">
    <location>
        <begin position="1"/>
        <end position="15"/>
    </location>
</feature>
<dbReference type="EMBL" id="DUZY01000006">
    <property type="protein sequence ID" value="DAD43340.1"/>
    <property type="molecule type" value="Genomic_DNA"/>
</dbReference>
<reference evidence="5 6" key="1">
    <citation type="journal article" date="2020" name="Mol. Biol. Evol.">
        <title>Distinct Expression and Methylation Patterns for Genes with Different Fates following a Single Whole-Genome Duplication in Flowering Plants.</title>
        <authorList>
            <person name="Shi T."/>
            <person name="Rahmani R.S."/>
            <person name="Gugger P.F."/>
            <person name="Wang M."/>
            <person name="Li H."/>
            <person name="Zhang Y."/>
            <person name="Li Z."/>
            <person name="Wang Q."/>
            <person name="Van de Peer Y."/>
            <person name="Marchal K."/>
            <person name="Chen J."/>
        </authorList>
    </citation>
    <scope>NUCLEOTIDE SEQUENCE [LARGE SCALE GENOMIC DNA]</scope>
    <source>
        <tissue evidence="5">Leaf</tissue>
    </source>
</reference>
<dbReference type="Gene3D" id="1.10.455.10">
    <property type="entry name" value="Ribosomal protein S7 domain"/>
    <property type="match status" value="1"/>
</dbReference>
<comment type="similarity">
    <text evidence="1">Belongs to the universal ribosomal protein uS7 family.</text>
</comment>
<comment type="caution">
    <text evidence="5">The sequence shown here is derived from an EMBL/GenBank/DDBJ whole genome shotgun (WGS) entry which is preliminary data.</text>
</comment>
<evidence type="ECO:0000256" key="4">
    <source>
        <dbReference type="SAM" id="SignalP"/>
    </source>
</evidence>
<keyword evidence="2" id="KW-0689">Ribosomal protein</keyword>
<gene>
    <name evidence="5" type="ORF">HUJ06_001570</name>
</gene>
<feature type="chain" id="PRO_5032971898" evidence="4">
    <location>
        <begin position="16"/>
        <end position="45"/>
    </location>
</feature>
<protein>
    <submittedName>
        <fullName evidence="5">Uncharacterized protein</fullName>
    </submittedName>
</protein>
<accession>A0A822ZFQ5</accession>
<dbReference type="GO" id="GO:1990904">
    <property type="term" value="C:ribonucleoprotein complex"/>
    <property type="evidence" value="ECO:0007669"/>
    <property type="project" value="UniProtKB-KW"/>
</dbReference>
<dbReference type="GO" id="GO:0005840">
    <property type="term" value="C:ribosome"/>
    <property type="evidence" value="ECO:0007669"/>
    <property type="project" value="UniProtKB-KW"/>
</dbReference>
<sequence>MLFLIHLCLITSISAAMAIAGEPEVKPFNRWSLDDVQVGDISLVE</sequence>
<evidence type="ECO:0000256" key="1">
    <source>
        <dbReference type="ARBA" id="ARBA00007151"/>
    </source>
</evidence>
<dbReference type="Proteomes" id="UP000607653">
    <property type="component" value="Unassembled WGS sequence"/>
</dbReference>
<name>A0A822ZFQ5_NELNU</name>
<keyword evidence="3" id="KW-0687">Ribonucleoprotein</keyword>
<proteinExistence type="inferred from homology"/>
<keyword evidence="6" id="KW-1185">Reference proteome</keyword>
<organism evidence="5 6">
    <name type="scientific">Nelumbo nucifera</name>
    <name type="common">Sacred lotus</name>
    <dbReference type="NCBI Taxonomy" id="4432"/>
    <lineage>
        <taxon>Eukaryota</taxon>
        <taxon>Viridiplantae</taxon>
        <taxon>Streptophyta</taxon>
        <taxon>Embryophyta</taxon>
        <taxon>Tracheophyta</taxon>
        <taxon>Spermatophyta</taxon>
        <taxon>Magnoliopsida</taxon>
        <taxon>Proteales</taxon>
        <taxon>Nelumbonaceae</taxon>
        <taxon>Nelumbo</taxon>
    </lineage>
</organism>
<keyword evidence="4" id="KW-0732">Signal</keyword>
<evidence type="ECO:0000256" key="2">
    <source>
        <dbReference type="ARBA" id="ARBA00022980"/>
    </source>
</evidence>
<dbReference type="InterPro" id="IPR036823">
    <property type="entry name" value="Ribosomal_uS7_dom_sf"/>
</dbReference>
<dbReference type="AlphaFoldDB" id="A0A822ZFQ5"/>
<evidence type="ECO:0000313" key="5">
    <source>
        <dbReference type="EMBL" id="DAD43340.1"/>
    </source>
</evidence>
<evidence type="ECO:0000313" key="6">
    <source>
        <dbReference type="Proteomes" id="UP000607653"/>
    </source>
</evidence>
<evidence type="ECO:0000256" key="3">
    <source>
        <dbReference type="ARBA" id="ARBA00023274"/>
    </source>
</evidence>